<evidence type="ECO:0000256" key="2">
    <source>
        <dbReference type="ARBA" id="ARBA00023239"/>
    </source>
</evidence>
<organism evidence="5 6">
    <name type="scientific">Paradevosia tibetensis</name>
    <dbReference type="NCBI Taxonomy" id="1447062"/>
    <lineage>
        <taxon>Bacteria</taxon>
        <taxon>Pseudomonadati</taxon>
        <taxon>Pseudomonadota</taxon>
        <taxon>Alphaproteobacteria</taxon>
        <taxon>Hyphomicrobiales</taxon>
        <taxon>Devosiaceae</taxon>
        <taxon>Paradevosia</taxon>
    </lineage>
</organism>
<dbReference type="OrthoDB" id="9769559at2"/>
<dbReference type="RefSeq" id="WP_147656226.1">
    <property type="nucleotide sequence ID" value="NZ_BMFM01000001.1"/>
</dbReference>
<dbReference type="EMBL" id="CP041690">
    <property type="protein sequence ID" value="QEE20915.1"/>
    <property type="molecule type" value="Genomic_DNA"/>
</dbReference>
<dbReference type="InterPro" id="IPR002915">
    <property type="entry name" value="DeoC/FbaB/LacD_aldolase"/>
</dbReference>
<gene>
    <name evidence="5" type="ORF">FNA67_12330</name>
</gene>
<sequence>MAISEPVRRILEGFDGERPGTKAKLASLLMHGRLAGTGKLMILPVDQGFEHGPARSFAMNPAAYHPQYLFQLAIDARLSALAGPVGLLGACADRLAGEVPLILKANSADSLAQEHDQAVTATVRDALELGCAAIGYTIYPGADRQYEMFEEVRDGIAEARANGLAAMIWAYPRGGALAHEDETALDIVAYAAHIAALLGAHIIKVKLPTERIAQHEAQDAYAGRNWRSLETRVAHVMQAAFAGKRIVVFSGGPLADQRELVEQVRAIARGGGHGSIVGRNSFQRTHDEALALLDEIAGVYGAAEKRVQA</sequence>
<keyword evidence="6" id="KW-1185">Reference proteome</keyword>
<dbReference type="GO" id="GO:0004332">
    <property type="term" value="F:fructose-bisphosphate aldolase activity"/>
    <property type="evidence" value="ECO:0007669"/>
    <property type="project" value="UniProtKB-EC"/>
</dbReference>
<keyword evidence="3" id="KW-0704">Schiff base</keyword>
<protein>
    <recommendedName>
        <fullName evidence="1">fructose-bisphosphate aldolase</fullName>
        <ecNumber evidence="1">4.1.2.13</ecNumber>
    </recommendedName>
</protein>
<evidence type="ECO:0000256" key="4">
    <source>
        <dbReference type="ARBA" id="ARBA00049653"/>
    </source>
</evidence>
<dbReference type="PANTHER" id="PTHR47916:SF4">
    <property type="entry name" value="FRUCTOSE-BISPHOSPHATE ALDOLASE CLASS 1"/>
    <property type="match status" value="1"/>
</dbReference>
<dbReference type="EC" id="4.1.2.13" evidence="1"/>
<evidence type="ECO:0000256" key="1">
    <source>
        <dbReference type="ARBA" id="ARBA00013068"/>
    </source>
</evidence>
<proteinExistence type="inferred from homology"/>
<dbReference type="InterPro" id="IPR013785">
    <property type="entry name" value="Aldolase_TIM"/>
</dbReference>
<dbReference type="KEGG" id="yti:FNA67_12330"/>
<dbReference type="InterPro" id="IPR050456">
    <property type="entry name" value="DeoC/FbaB_aldolase"/>
</dbReference>
<dbReference type="PANTHER" id="PTHR47916">
    <property type="entry name" value="FRUCTOSE-BISPHOSPHATE ALDOLASE CLASS 1"/>
    <property type="match status" value="1"/>
</dbReference>
<name>A0A5B9DPP8_9HYPH</name>
<dbReference type="SMART" id="SM01133">
    <property type="entry name" value="DeoC"/>
    <property type="match status" value="1"/>
</dbReference>
<dbReference type="Gene3D" id="3.20.20.70">
    <property type="entry name" value="Aldolase class I"/>
    <property type="match status" value="1"/>
</dbReference>
<evidence type="ECO:0000256" key="3">
    <source>
        <dbReference type="ARBA" id="ARBA00023270"/>
    </source>
</evidence>
<accession>A0A5B9DPP8</accession>
<dbReference type="PIRSF" id="PIRSF038992">
    <property type="entry name" value="Aldolase_Ia"/>
    <property type="match status" value="1"/>
</dbReference>
<dbReference type="GO" id="GO:0006096">
    <property type="term" value="P:glycolytic process"/>
    <property type="evidence" value="ECO:0007669"/>
    <property type="project" value="UniProtKB-KW"/>
</dbReference>
<dbReference type="Proteomes" id="UP000321062">
    <property type="component" value="Chromosome"/>
</dbReference>
<dbReference type="SUPFAM" id="SSF51569">
    <property type="entry name" value="Aldolase"/>
    <property type="match status" value="1"/>
</dbReference>
<evidence type="ECO:0000313" key="6">
    <source>
        <dbReference type="Proteomes" id="UP000321062"/>
    </source>
</evidence>
<dbReference type="NCBIfam" id="NF006704">
    <property type="entry name" value="PRK09250.1-1"/>
    <property type="match status" value="1"/>
</dbReference>
<dbReference type="AlphaFoldDB" id="A0A5B9DPP8"/>
<keyword evidence="2 5" id="KW-0456">Lyase</keyword>
<dbReference type="InterPro" id="IPR041720">
    <property type="entry name" value="FbaB-like"/>
</dbReference>
<comment type="similarity">
    <text evidence="4">Belongs to the DeoC/FbaB aldolase family. FbaB subfamily.</text>
</comment>
<dbReference type="Pfam" id="PF01791">
    <property type="entry name" value="DeoC"/>
    <property type="match status" value="1"/>
</dbReference>
<reference evidence="5 6" key="1">
    <citation type="journal article" date="2015" name="Int. J. Syst. Evol. Microbiol.">
        <title>Youhaiella tibetensis gen. nov., sp. nov., isolated from subsurface sediment.</title>
        <authorList>
            <person name="Wang Y.X."/>
            <person name="Huang F.Q."/>
            <person name="Nogi Y."/>
            <person name="Pang S.J."/>
            <person name="Wang P.K."/>
            <person name="Lv J."/>
        </authorList>
    </citation>
    <scope>NUCLEOTIDE SEQUENCE [LARGE SCALE GENOMIC DNA]</scope>
    <source>
        <strain evidence="6">fig4</strain>
    </source>
</reference>
<evidence type="ECO:0000313" key="5">
    <source>
        <dbReference type="EMBL" id="QEE20915.1"/>
    </source>
</evidence>